<feature type="compositionally biased region" description="Basic and acidic residues" evidence="1">
    <location>
        <begin position="25"/>
        <end position="36"/>
    </location>
</feature>
<keyword evidence="3" id="KW-1185">Reference proteome</keyword>
<dbReference type="Proteomes" id="UP000593571">
    <property type="component" value="Unassembled WGS sequence"/>
</dbReference>
<evidence type="ECO:0000313" key="2">
    <source>
        <dbReference type="EMBL" id="KAF6474724.1"/>
    </source>
</evidence>
<feature type="region of interest" description="Disordered" evidence="1">
    <location>
        <begin position="25"/>
        <end position="47"/>
    </location>
</feature>
<organism evidence="2 3">
    <name type="scientific">Rousettus aegyptiacus</name>
    <name type="common">Egyptian fruit bat</name>
    <name type="synonym">Pteropus aegyptiacus</name>
    <dbReference type="NCBI Taxonomy" id="9407"/>
    <lineage>
        <taxon>Eukaryota</taxon>
        <taxon>Metazoa</taxon>
        <taxon>Chordata</taxon>
        <taxon>Craniata</taxon>
        <taxon>Vertebrata</taxon>
        <taxon>Euteleostomi</taxon>
        <taxon>Mammalia</taxon>
        <taxon>Eutheria</taxon>
        <taxon>Laurasiatheria</taxon>
        <taxon>Chiroptera</taxon>
        <taxon>Yinpterochiroptera</taxon>
        <taxon>Pteropodoidea</taxon>
        <taxon>Pteropodidae</taxon>
        <taxon>Rousettinae</taxon>
        <taxon>Rousettus</taxon>
    </lineage>
</organism>
<evidence type="ECO:0000256" key="1">
    <source>
        <dbReference type="SAM" id="MobiDB-lite"/>
    </source>
</evidence>
<proteinExistence type="predicted"/>
<sequence length="154" mass="17598">MPGGRHSHKRPLTLGRVCTRTRADRTGLRVASDEQRGSGNRPWHPAATHSCMRFPSRPRATRPSLRFLVCEWGEQHLPHETVAIIVIVVDVIIRNTLTAMSQHIHPGLQAYLQDRMRSTLQFFHLSLQTQVVRPAFHRCPNRAFKMQVPLEGLT</sequence>
<protein>
    <submittedName>
        <fullName evidence="2">Uncharacterized protein</fullName>
    </submittedName>
</protein>
<evidence type="ECO:0000313" key="3">
    <source>
        <dbReference type="Proteomes" id="UP000593571"/>
    </source>
</evidence>
<dbReference type="AlphaFoldDB" id="A0A7J8HQV0"/>
<gene>
    <name evidence="2" type="ORF">HJG63_010894</name>
</gene>
<accession>A0A7J8HQV0</accession>
<comment type="caution">
    <text evidence="2">The sequence shown here is derived from an EMBL/GenBank/DDBJ whole genome shotgun (WGS) entry which is preliminary data.</text>
</comment>
<dbReference type="EMBL" id="JACASE010000004">
    <property type="protein sequence ID" value="KAF6474724.1"/>
    <property type="molecule type" value="Genomic_DNA"/>
</dbReference>
<name>A0A7J8HQV0_ROUAE</name>
<reference evidence="2 3" key="1">
    <citation type="journal article" date="2020" name="Nature">
        <title>Six reference-quality genomes reveal evolution of bat adaptations.</title>
        <authorList>
            <person name="Jebb D."/>
            <person name="Huang Z."/>
            <person name="Pippel M."/>
            <person name="Hughes G.M."/>
            <person name="Lavrichenko K."/>
            <person name="Devanna P."/>
            <person name="Winkler S."/>
            <person name="Jermiin L.S."/>
            <person name="Skirmuntt E.C."/>
            <person name="Katzourakis A."/>
            <person name="Burkitt-Gray L."/>
            <person name="Ray D.A."/>
            <person name="Sullivan K.A.M."/>
            <person name="Roscito J.G."/>
            <person name="Kirilenko B.M."/>
            <person name="Davalos L.M."/>
            <person name="Corthals A.P."/>
            <person name="Power M.L."/>
            <person name="Jones G."/>
            <person name="Ransome R.D."/>
            <person name="Dechmann D.K.N."/>
            <person name="Locatelli A.G."/>
            <person name="Puechmaille S.J."/>
            <person name="Fedrigo O."/>
            <person name="Jarvis E.D."/>
            <person name="Hiller M."/>
            <person name="Vernes S.C."/>
            <person name="Myers E.W."/>
            <person name="Teeling E.C."/>
        </authorList>
    </citation>
    <scope>NUCLEOTIDE SEQUENCE [LARGE SCALE GENOMIC DNA]</scope>
    <source>
        <strain evidence="2">MRouAeg1</strain>
        <tissue evidence="2">Muscle</tissue>
    </source>
</reference>